<evidence type="ECO:0000259" key="2">
    <source>
        <dbReference type="Pfam" id="PF20415"/>
    </source>
</evidence>
<reference evidence="3" key="1">
    <citation type="submission" date="2023-11" db="EMBL/GenBank/DDBJ databases">
        <authorList>
            <person name="De Vega J J."/>
            <person name="De Vega J J."/>
        </authorList>
    </citation>
    <scope>NUCLEOTIDE SEQUENCE</scope>
</reference>
<sequence length="364" mass="39318">MSAPYVYNPQAEHFPPFRWQATSSCWPRAYGQPCSANTPHAPSPPATIYPPSPYASPQQQPVAESPFISGLNGPDLFGSPYQHSRQSPIQPFIPPLSPFAEPISRAPSWPGAPPSWSPPSTPFAAAATPVIAGAPIITGAFPATPFAGGPYGTPYPALVQSFSGAPFANQPLPGIYPSNYGSFPGQIQIHPSLSSDTCSRIILFDLSYSAFLPQKLVSPGSEDTVHFSMSDIQAQAFYPGVNRLRIVCDMTPDLPIELAYPLGGQGPPISVGDVLIAIHQQLHKPISSEDWEALSSKKEARVSRAFTRRCRQESIRCQTGYKSDCGIHERQKGVKFVDFLQGKTMFRGLVKTDDGLLKLVVADP</sequence>
<dbReference type="InterPro" id="IPR046522">
    <property type="entry name" value="DUF6699"/>
</dbReference>
<accession>A0AAD2HWC8</accession>
<evidence type="ECO:0000313" key="3">
    <source>
        <dbReference type="EMBL" id="CAK5282364.1"/>
    </source>
</evidence>
<protein>
    <recommendedName>
        <fullName evidence="2">DUF6699 domain-containing protein</fullName>
    </recommendedName>
</protein>
<feature type="domain" description="DUF6699" evidence="2">
    <location>
        <begin position="222"/>
        <end position="355"/>
    </location>
</feature>
<gene>
    <name evidence="3" type="ORF">MYCIT1_LOCUS34053</name>
</gene>
<organism evidence="3 4">
    <name type="scientific">Mycena citricolor</name>
    <dbReference type="NCBI Taxonomy" id="2018698"/>
    <lineage>
        <taxon>Eukaryota</taxon>
        <taxon>Fungi</taxon>
        <taxon>Dikarya</taxon>
        <taxon>Basidiomycota</taxon>
        <taxon>Agaricomycotina</taxon>
        <taxon>Agaricomycetes</taxon>
        <taxon>Agaricomycetidae</taxon>
        <taxon>Agaricales</taxon>
        <taxon>Marasmiineae</taxon>
        <taxon>Mycenaceae</taxon>
        <taxon>Mycena</taxon>
    </lineage>
</organism>
<dbReference type="AlphaFoldDB" id="A0AAD2HWC8"/>
<feature type="region of interest" description="Disordered" evidence="1">
    <location>
        <begin position="34"/>
        <end position="69"/>
    </location>
</feature>
<keyword evidence="4" id="KW-1185">Reference proteome</keyword>
<feature type="compositionally biased region" description="Pro residues" evidence="1">
    <location>
        <begin position="41"/>
        <end position="54"/>
    </location>
</feature>
<evidence type="ECO:0000313" key="4">
    <source>
        <dbReference type="Proteomes" id="UP001295794"/>
    </source>
</evidence>
<proteinExistence type="predicted"/>
<dbReference type="Pfam" id="PF20415">
    <property type="entry name" value="DUF6699"/>
    <property type="match status" value="1"/>
</dbReference>
<comment type="caution">
    <text evidence="3">The sequence shown here is derived from an EMBL/GenBank/DDBJ whole genome shotgun (WGS) entry which is preliminary data.</text>
</comment>
<name>A0AAD2HWC8_9AGAR</name>
<dbReference type="EMBL" id="CAVNYO010000453">
    <property type="protein sequence ID" value="CAK5282364.1"/>
    <property type="molecule type" value="Genomic_DNA"/>
</dbReference>
<evidence type="ECO:0000256" key="1">
    <source>
        <dbReference type="SAM" id="MobiDB-lite"/>
    </source>
</evidence>
<dbReference type="Proteomes" id="UP001295794">
    <property type="component" value="Unassembled WGS sequence"/>
</dbReference>